<keyword evidence="8" id="KW-0234">DNA repair</keyword>
<accession>A0A8C2WQA8</accession>
<comment type="function">
    <text evidence="10">Associated component of the proteasome that specifically recognizes acetylated histones and promotes ATP- and ubiquitin-independent degradation of core histones during DNA damage response. Recognizes and binds acetylated histones via its bromodomain-like (BRDL) region and activates the proteasome by opening the gated channel for substrate entry. Binds to the core proteasome via its C-terminus, which occupies the same binding sites as the proteasomal ATPases, opening the closed structure of the proteasome via an active gating mechanism. involved in DNA damage response in somatic cells: binds to acetylated histones and promotes degradation of histones.</text>
</comment>
<dbReference type="PANTHER" id="PTHR32170:SF3">
    <property type="entry name" value="PROTEASOME ACTIVATOR COMPLEX SUBUNIT 4"/>
    <property type="match status" value="1"/>
</dbReference>
<feature type="domain" description="Proteasome activator Blm10 middle HEAT repeats region" evidence="13">
    <location>
        <begin position="338"/>
        <end position="836"/>
    </location>
</feature>
<evidence type="ECO:0000256" key="4">
    <source>
        <dbReference type="ARBA" id="ARBA00022490"/>
    </source>
</evidence>
<evidence type="ECO:0000313" key="16">
    <source>
        <dbReference type="Proteomes" id="UP000694565"/>
    </source>
</evidence>
<keyword evidence="5" id="KW-0677">Repeat</keyword>
<dbReference type="GO" id="GO:0005829">
    <property type="term" value="C:cytosol"/>
    <property type="evidence" value="ECO:0007669"/>
    <property type="project" value="UniProtKB-SubCell"/>
</dbReference>
<dbReference type="GO" id="GO:0016504">
    <property type="term" value="F:peptidase activator activity"/>
    <property type="evidence" value="ECO:0007669"/>
    <property type="project" value="InterPro"/>
</dbReference>
<evidence type="ECO:0000256" key="3">
    <source>
        <dbReference type="ARBA" id="ARBA00005739"/>
    </source>
</evidence>
<dbReference type="InterPro" id="IPR035309">
    <property type="entry name" value="PSME4"/>
</dbReference>
<dbReference type="GO" id="GO:0006281">
    <property type="term" value="P:DNA repair"/>
    <property type="evidence" value="ECO:0007669"/>
    <property type="project" value="UniProtKB-KW"/>
</dbReference>
<dbReference type="Pfam" id="PF11919">
    <property type="entry name" value="PSME4_C"/>
    <property type="match status" value="1"/>
</dbReference>
<dbReference type="GO" id="GO:0016607">
    <property type="term" value="C:nuclear speck"/>
    <property type="evidence" value="ECO:0007669"/>
    <property type="project" value="UniProtKB-SubCell"/>
</dbReference>
<evidence type="ECO:0000313" key="15">
    <source>
        <dbReference type="Ensembl" id="ENSCLMP00005006157.1"/>
    </source>
</evidence>
<dbReference type="GO" id="GO:1990111">
    <property type="term" value="C:spermatoproteasome complex"/>
    <property type="evidence" value="ECO:0007669"/>
    <property type="project" value="TreeGrafter"/>
</dbReference>
<keyword evidence="7" id="KW-0647">Proteasome</keyword>
<sequence>MDQAQSDTLGFVPQKDIVYNKLLPYADRLDEESNDILSKIKSNLCRAVQLREIWPGVLFWTRKLSTYMRLYGRKFSKEDHVLFIKLLYELVTIPKLEISMMQGLARLLINLLKKRELLSREDLELRWRPLYELHDRILFSKTEHLGLNWFPKYASVLYLVILKSHEISLCFVFCSSVESVLKTLVKSCRPYFAESATQEMLDEWRPLLCPFDVTMQRAISYFELFLPTTLPPELHDKGFKLWFDELITLWLSVQNLPSWELHLVNLFARLANDNIGYIDWDPHISKVCFLFYFQHPLRSLKRLFFSFVAHAHVWPDIYDLTHGVYFMGGPSKQAQAQLSGLFNSITSFFHPSNHGRWLMKLMKLLQRLPASVVRRLHRERYRKPTWLTPIPESHKLTEEDITCFVKSMMQPVLLAMFSKTGSLDAAQALQNLALMRPELVIPPVLEKTYPALETLTEPHQLTATLSCMIGVARSLVSGGQRFPEGPTHMLPLLMRALPGVDPNDFSKCMITFQFIATFVTLVPLVDCSSALHERTDLTEVEREMCSASAEFEDFVLQFMDRCFALIDSSTLEQTREETETEKMTHLESLVELGLSSTFSTILTQCSLDIFKVALEKVFNFATTNIFETRVAGRMVADMCRAASKCHPTESLKAFVPHCCNIINQIFSSMNLLLNEEELDKELLWNLQLLSEVTRVDGDKVLPYRSDLVQILQLTLHLKCKQGYILACNLLHHILRSSALIYPTEYCSMPGGFHQPISDYLPIKDWGRPGDLWNLDIRWHVPSVEETSFVFYLLDLILQPELQRLQRFAQGEQDMGRDDVLQSLTIIQHCLLGAGSLMPPLKGEPIPELDLMHFKGSHKHEFDSRWKSFNLVKKSMENRLHGRKQHIRALLIDRVMLQHELRRLTVEGCQYRSIHQELMKDLLRLSTSTYSQVRSRAQNVLYTALGTYNFCCRDLIPHVLEFLNPENSTVTQQQFKGALYCLLGNHSGVCLANLHDWDCIAVTWPAIVRSGLSSAMSLEKPSIVRLFDDLADKIHRQYETIGVDFSIPGECCAVAKQLMITGNPVPKEPVPPEEEAAEGLKRQELKNLESVEKYKRLIGDLLDFLNNRNMPWKFEHIAIGFLSLLLRDDHQLPPSSVMFFVKSLNHDSLYVRKVAISAVAGIMKQIKRPHKKVPVSPSELCNAIVAGDRLDNKWLQYNGSSLPRTQQEWDGCVFVEKTHWGYYCWPRKLMMYAPMEEQPKQNLTREEMTEREQIIYDHFSDPVFINQFIEFLSLEDRKGKDKFSPRRFCLFKGLFRNFGDVFLPVLRPHMERLVADSHESKQRCVAEIMSGLIRGCKHWSYLKVESLWELLCPLLRTALSNITIETYADWGTCIATACESRDPRKLYWLFEMLMESPVNGEGGSFVDACRLYVLQGGLAQQEWRVPELLHRLLQYLEPKLTQVYKNVRERIGSVLTYIFMIDVNLPYTQPTTSPRISDFTERILLQLKPLTEGDEEIQNHVVEENEVGEQDERTQAIKLLKTVLKWLIASAGRSFSTAVPEQLRLLPLLFKIAPVENDDSYDELKRDAKTCLSLMSQGLLYTEQIPMVLSALQEISGSSSWHARYTVLTYLQIMVFYNLFTYMSDQKAVNGVRALVVRLLEDEQLEVREMAATTLSGFLQCNFLSMDTPMQTHFEALCKTCLPKKRTRELGSTVDTIPSADLVRRHAGVLGLSACILSSPYDVPTWMPQLLMDLSAHLNDTQPIEMTVKKTLSNFRRTHHDNWQQHKQHFTDDQLLVLTDLLVSPCYYA</sequence>
<evidence type="ECO:0000259" key="14">
    <source>
        <dbReference type="Pfam" id="PF23096"/>
    </source>
</evidence>
<dbReference type="InterPro" id="IPR055455">
    <property type="entry name" value="HEAT_PSME4"/>
</dbReference>
<dbReference type="Ensembl" id="ENSCLMT00005006644.1">
    <property type="protein sequence ID" value="ENSCLMP00005006157.1"/>
    <property type="gene ID" value="ENSCLMG00005001911.1"/>
</dbReference>
<dbReference type="Pfam" id="PF23096">
    <property type="entry name" value="HEAT_PSME4"/>
    <property type="match status" value="1"/>
</dbReference>
<dbReference type="InterPro" id="IPR021843">
    <property type="entry name" value="PSME4_C"/>
</dbReference>
<comment type="similarity">
    <text evidence="3">Belongs to the BLM10 family.</text>
</comment>
<dbReference type="FunFam" id="1.25.10.10:FF:000183">
    <property type="entry name" value="Proteasome activator complex subunit 4"/>
    <property type="match status" value="1"/>
</dbReference>
<dbReference type="InterPro" id="IPR032430">
    <property type="entry name" value="Blm10_mid"/>
</dbReference>
<protein>
    <submittedName>
        <fullName evidence="15">Proteasome activator subunit 4</fullName>
    </submittedName>
</protein>
<organism evidence="15 16">
    <name type="scientific">Cyclopterus lumpus</name>
    <name type="common">Lumpsucker</name>
    <dbReference type="NCBI Taxonomy" id="8103"/>
    <lineage>
        <taxon>Eukaryota</taxon>
        <taxon>Metazoa</taxon>
        <taxon>Chordata</taxon>
        <taxon>Craniata</taxon>
        <taxon>Vertebrata</taxon>
        <taxon>Euteleostomi</taxon>
        <taxon>Actinopterygii</taxon>
        <taxon>Neopterygii</taxon>
        <taxon>Teleostei</taxon>
        <taxon>Neoteleostei</taxon>
        <taxon>Acanthomorphata</taxon>
        <taxon>Eupercaria</taxon>
        <taxon>Perciformes</taxon>
        <taxon>Cottioidei</taxon>
        <taxon>Cottales</taxon>
        <taxon>Cyclopteridae</taxon>
        <taxon>Cyclopterus</taxon>
    </lineage>
</organism>
<evidence type="ECO:0000256" key="8">
    <source>
        <dbReference type="ARBA" id="ARBA00023204"/>
    </source>
</evidence>
<evidence type="ECO:0000259" key="12">
    <source>
        <dbReference type="Pfam" id="PF11919"/>
    </source>
</evidence>
<dbReference type="Proteomes" id="UP000694565">
    <property type="component" value="Unplaced"/>
</dbReference>
<comment type="subunit">
    <text evidence="11">Homodimer. Interacts with the 20S and 26S proteasomes.</text>
</comment>
<keyword evidence="9" id="KW-0539">Nucleus</keyword>
<dbReference type="InterPro" id="IPR011989">
    <property type="entry name" value="ARM-like"/>
</dbReference>
<feature type="domain" description="Proteasome activator complex subunit 4 C-terminal" evidence="12">
    <location>
        <begin position="1702"/>
        <end position="1788"/>
    </location>
</feature>
<dbReference type="GO" id="GO:0070628">
    <property type="term" value="F:proteasome binding"/>
    <property type="evidence" value="ECO:0007669"/>
    <property type="project" value="InterPro"/>
</dbReference>
<dbReference type="Gene3D" id="1.25.10.10">
    <property type="entry name" value="Leucine-rich Repeat Variant"/>
    <property type="match status" value="1"/>
</dbReference>
<keyword evidence="16" id="KW-1185">Reference proteome</keyword>
<evidence type="ECO:0000256" key="2">
    <source>
        <dbReference type="ARBA" id="ARBA00004514"/>
    </source>
</evidence>
<dbReference type="InterPro" id="IPR016024">
    <property type="entry name" value="ARM-type_fold"/>
</dbReference>
<evidence type="ECO:0000256" key="6">
    <source>
        <dbReference type="ARBA" id="ARBA00022763"/>
    </source>
</evidence>
<reference evidence="15" key="2">
    <citation type="submission" date="2025-09" db="UniProtKB">
        <authorList>
            <consortium name="Ensembl"/>
        </authorList>
    </citation>
    <scope>IDENTIFICATION</scope>
</reference>
<evidence type="ECO:0000259" key="13">
    <source>
        <dbReference type="Pfam" id="PF16507"/>
    </source>
</evidence>
<evidence type="ECO:0000256" key="7">
    <source>
        <dbReference type="ARBA" id="ARBA00022942"/>
    </source>
</evidence>
<dbReference type="Pfam" id="PF16507">
    <property type="entry name" value="HEAT_PSME4_mid"/>
    <property type="match status" value="1"/>
</dbReference>
<evidence type="ECO:0000256" key="1">
    <source>
        <dbReference type="ARBA" id="ARBA00004324"/>
    </source>
</evidence>
<evidence type="ECO:0000256" key="5">
    <source>
        <dbReference type="ARBA" id="ARBA00022737"/>
    </source>
</evidence>
<dbReference type="SUPFAM" id="SSF48371">
    <property type="entry name" value="ARM repeat"/>
    <property type="match status" value="2"/>
</dbReference>
<evidence type="ECO:0000256" key="9">
    <source>
        <dbReference type="ARBA" id="ARBA00023242"/>
    </source>
</evidence>
<dbReference type="PANTHER" id="PTHR32170">
    <property type="entry name" value="PROTEASOME ACTIVATOR COMPLEX SUBUNIT 4"/>
    <property type="match status" value="1"/>
</dbReference>
<reference evidence="15" key="1">
    <citation type="submission" date="2025-08" db="UniProtKB">
        <authorList>
            <consortium name="Ensembl"/>
        </authorList>
    </citation>
    <scope>IDENTIFICATION</scope>
</reference>
<feature type="domain" description="Proteasome activator complex subunit 4-like HEAT repeat-like" evidence="14">
    <location>
        <begin position="1136"/>
        <end position="1414"/>
    </location>
</feature>
<evidence type="ECO:0000256" key="10">
    <source>
        <dbReference type="ARBA" id="ARBA00056104"/>
    </source>
</evidence>
<dbReference type="GO" id="GO:0010499">
    <property type="term" value="P:proteasomal ubiquitin-independent protein catabolic process"/>
    <property type="evidence" value="ECO:0007669"/>
    <property type="project" value="TreeGrafter"/>
</dbReference>
<comment type="subcellular location">
    <subcellularLocation>
        <location evidence="2">Cytoplasm</location>
        <location evidence="2">Cytosol</location>
    </subcellularLocation>
    <subcellularLocation>
        <location evidence="1">Nucleus speckle</location>
    </subcellularLocation>
</comment>
<keyword evidence="4" id="KW-0963">Cytoplasm</keyword>
<dbReference type="GeneTree" id="ENSGT00390000011433"/>
<proteinExistence type="inferred from homology"/>
<keyword evidence="6" id="KW-0227">DNA damage</keyword>
<evidence type="ECO:0000256" key="11">
    <source>
        <dbReference type="ARBA" id="ARBA00065126"/>
    </source>
</evidence>
<name>A0A8C2WQA8_CYCLU</name>